<reference evidence="4 6" key="2">
    <citation type="submission" date="2009-10" db="EMBL/GenBank/DDBJ databases">
        <title>The Genome Sequence of Prochlorococcus phage P-SSM2.</title>
        <authorList>
            <consortium name="The Broad Institute Genome Sequencing Platform"/>
            <person name="Henn M.R."/>
            <person name="Sullivan M.S."/>
            <person name="Osburne M.S."/>
            <person name="Levin J."/>
            <person name="Malboeuf C."/>
            <person name="Casali M."/>
            <person name="Russ C."/>
            <person name="Lennon N."/>
            <person name="Chapman S.B."/>
            <person name="Erlich R."/>
            <person name="Young S.K."/>
            <person name="Koehrsen M."/>
            <person name="Yandava C."/>
            <person name="Zeng Q."/>
            <person name="Alvarado L."/>
            <person name="Anderson S."/>
            <person name="Berlin A."/>
            <person name="Borenstein D."/>
            <person name="Chen Z."/>
            <person name="Engels R."/>
            <person name="Freedman E."/>
            <person name="Gellesch M."/>
            <person name="Goldberg J."/>
            <person name="Green L."/>
            <person name="Griggs A."/>
            <person name="Gujja S."/>
            <person name="Heilman E.R."/>
            <person name="Heiman D."/>
            <person name="Hepburn T."/>
            <person name="Howarth C."/>
            <person name="Jen D."/>
            <person name="Larson L."/>
            <person name="Lewis B."/>
            <person name="Mehta T."/>
            <person name="Park D."/>
            <person name="Pearson M."/>
            <person name="Richards J."/>
            <person name="Rizzolo K."/>
            <person name="Roberts A."/>
            <person name="Ryan E."/>
            <person name="Saif S."/>
            <person name="Shea T."/>
            <person name="Shenoy N."/>
            <person name="Sisk P."/>
            <person name="Stolte C."/>
            <person name="Sykes S."/>
            <person name="Walk T."/>
            <person name="White J."/>
            <person name="Yu Q."/>
            <person name="Coleman M.L."/>
            <person name="Huang K.H."/>
            <person name="Weigele P.R."/>
            <person name="DeFrancesco A.S."/>
            <person name="Kern S.E."/>
            <person name="Thompson L.R."/>
            <person name="Fu R."/>
            <person name="Hombeck B."/>
            <person name="Chisholm S.W."/>
            <person name="Haas B."/>
            <person name="Nusbaum C."/>
            <person name="Birren B."/>
        </authorList>
    </citation>
    <scope>NUCLEOTIDE SEQUENCE [LARGE SCALE GENOMIC DNA]</scope>
    <source>
        <strain evidence="4">P-SSM2</strain>
    </source>
</reference>
<protein>
    <submittedName>
        <fullName evidence="3">Cytitidyltransferase</fullName>
    </submittedName>
</protein>
<proteinExistence type="predicted"/>
<dbReference type="InterPro" id="IPR014729">
    <property type="entry name" value="Rossmann-like_a/b/a_fold"/>
</dbReference>
<dbReference type="InterPro" id="IPR004821">
    <property type="entry name" value="Cyt_trans-like"/>
</dbReference>
<gene>
    <name evidence="4" type="ORF">PCMG_00199</name>
    <name evidence="3" type="ORF">PSSM2_194</name>
</gene>
<dbReference type="RefSeq" id="YP_214426.1">
    <property type="nucleotide sequence ID" value="NC_006883.2"/>
</dbReference>
<feature type="region of interest" description="Disordered" evidence="1">
    <location>
        <begin position="18"/>
        <end position="38"/>
    </location>
</feature>
<organism evidence="3 5">
    <name type="scientific">Prochlorococcus phage P-SSM2</name>
    <dbReference type="NCBI Taxonomy" id="268746"/>
    <lineage>
        <taxon>Viruses</taxon>
        <taxon>Duplodnaviria</taxon>
        <taxon>Heunggongvirae</taxon>
        <taxon>Uroviricota</taxon>
        <taxon>Caudoviricetes</taxon>
        <taxon>Pantevenvirales</taxon>
        <taxon>Kyanoviridae</taxon>
        <taxon>Salacisavirus</taxon>
        <taxon>Salacisavirus pssm2</taxon>
    </lineage>
</organism>
<feature type="region of interest" description="Disordered" evidence="1">
    <location>
        <begin position="50"/>
        <end position="120"/>
    </location>
</feature>
<organismHost>
    <name type="scientific">Prochlorococcus</name>
    <dbReference type="NCBI Taxonomy" id="1218"/>
</organismHost>
<evidence type="ECO:0000313" key="4">
    <source>
        <dbReference type="EMBL" id="ACY76075.1"/>
    </source>
</evidence>
<dbReference type="EMBL" id="AY939844">
    <property type="protein sequence ID" value="AAX44572.1"/>
    <property type="molecule type" value="Genomic_DNA"/>
</dbReference>
<feature type="compositionally biased region" description="Low complexity" evidence="1">
    <location>
        <begin position="91"/>
        <end position="100"/>
    </location>
</feature>
<evidence type="ECO:0000259" key="2">
    <source>
        <dbReference type="Pfam" id="PF01467"/>
    </source>
</evidence>
<feature type="domain" description="Cytidyltransferase-like" evidence="2">
    <location>
        <begin position="120"/>
        <end position="236"/>
    </location>
</feature>
<keyword evidence="3" id="KW-0808">Transferase</keyword>
<dbReference type="Proteomes" id="UP000000991">
    <property type="component" value="Segment"/>
</dbReference>
<name>Q58MG0_BPPRM</name>
<evidence type="ECO:0000313" key="6">
    <source>
        <dbReference type="Proteomes" id="UP000013923"/>
    </source>
</evidence>
<dbReference type="GO" id="GO:0016740">
    <property type="term" value="F:transferase activity"/>
    <property type="evidence" value="ECO:0007669"/>
    <property type="project" value="UniProtKB-KW"/>
</dbReference>
<dbReference type="Gene3D" id="3.40.50.620">
    <property type="entry name" value="HUPs"/>
    <property type="match status" value="1"/>
</dbReference>
<keyword evidence="5" id="KW-1185">Reference proteome</keyword>
<evidence type="ECO:0000313" key="3">
    <source>
        <dbReference type="EMBL" id="AAX44572.1"/>
    </source>
</evidence>
<dbReference type="SUPFAM" id="SSF52374">
    <property type="entry name" value="Nucleotidylyl transferase"/>
    <property type="match status" value="1"/>
</dbReference>
<accession>Q58MG0</accession>
<evidence type="ECO:0000313" key="5">
    <source>
        <dbReference type="Proteomes" id="UP000000991"/>
    </source>
</evidence>
<dbReference type="Proteomes" id="UP000013923">
    <property type="component" value="Genome"/>
</dbReference>
<dbReference type="KEGG" id="vg:3294384"/>
<evidence type="ECO:0000256" key="1">
    <source>
        <dbReference type="SAM" id="MobiDB-lite"/>
    </source>
</evidence>
<sequence length="424" mass="47225">MKSFSQFLTETTATQQAARLGLEGDGHGGWYDRSTGEFVAKTEKGRLKFYNKRQKVGAQDPAQSEKEKNLSSPNTQAPPEEQQPEQEVAPEQEQQPLPVQSPDLAAGPPPVPKTKGTLTLAFGRFNPPHAGHQQLMDIAAASAEEQESDYIIVPSRSNDKKKNPLDADTKISMMRQMFPQHSERIINDTGNRTIFDVLKKAHNDGYANVRIVAGDDRVKEFDKLSQNYNGTLYDFEGLEVISSGERDPDSDGVEGLSSSRMRLAAMEGDFKTFRSGLPEDVPRKQAMTLFDTVRQGMGVDEVKECWNIWEIAPKDDPENLREAYIKKEVFDIGTKVENVNTGLIGRIIRRGANHLICVTEDNIMFKSWIKDVTEAVVNGTTISGVSSDNRLVGTDKHLKYVASMVPGATWGISFINKYKVRKKS</sequence>
<reference evidence="3 5" key="3">
    <citation type="journal article" date="2010" name="Environ. Microbiol.">
        <title>Genomic analysis of oceanic cyanobacterial myoviruses compared with T4-like myoviruses from diverse hosts and environments.</title>
        <authorList>
            <person name="Sullivan M.B."/>
            <person name="Huang K.H."/>
            <person name="Ignacio-Espinoza J.C."/>
            <person name="Berlin A.M."/>
            <person name="Kelly L."/>
            <person name="Weigele P.R."/>
            <person name="DeFrancesco A.S."/>
            <person name="Kern S.E."/>
            <person name="Thompson L.R."/>
            <person name="Young S."/>
            <person name="Yandava C."/>
            <person name="Fu R."/>
            <person name="Krastins B."/>
            <person name="Chase M."/>
            <person name="Sarracino D."/>
            <person name="Osburne M.S."/>
            <person name="Henn M.R."/>
            <person name="Chisholm S.W."/>
        </authorList>
    </citation>
    <scope>NUCLEOTIDE SEQUENCE [LARGE SCALE GENOMIC DNA]</scope>
</reference>
<dbReference type="OrthoDB" id="6875at10239"/>
<dbReference type="GeneID" id="3294384"/>
<dbReference type="Pfam" id="PF01467">
    <property type="entry name" value="CTP_transf_like"/>
    <property type="match status" value="1"/>
</dbReference>
<reference evidence="3 5" key="1">
    <citation type="journal article" date="2005" name="PLoS Biol.">
        <title>Three Prochlorococcus cyanophage genomes: signature features and ecological interpretations.</title>
        <authorList>
            <person name="Sullivan M.B."/>
            <person name="Coleman M.L."/>
            <person name="Weigele P."/>
            <person name="Rohwer F."/>
            <person name="Chisholm S.W."/>
        </authorList>
    </citation>
    <scope>NUCLEOTIDE SEQUENCE</scope>
</reference>
<dbReference type="EMBL" id="GU071092">
    <property type="protein sequence ID" value="ACY76075.1"/>
    <property type="molecule type" value="Genomic_DNA"/>
</dbReference>